<organism evidence="2 3">
    <name type="scientific">Desulforamulus aquiferis</name>
    <dbReference type="NCBI Taxonomy" id="1397668"/>
    <lineage>
        <taxon>Bacteria</taxon>
        <taxon>Bacillati</taxon>
        <taxon>Bacillota</taxon>
        <taxon>Clostridia</taxon>
        <taxon>Eubacteriales</taxon>
        <taxon>Peptococcaceae</taxon>
        <taxon>Desulforamulus</taxon>
    </lineage>
</organism>
<reference evidence="2" key="1">
    <citation type="journal article" date="2023" name="J. Hazard. Mater.">
        <title>Anaerobic biodegradation of pyrene and benzo[a]pyrene by a new sulfate-reducing Desulforamulus aquiferis strain DSA.</title>
        <authorList>
            <person name="Zhang Z."/>
            <person name="Sun J."/>
            <person name="Gong X."/>
            <person name="Wang C."/>
            <person name="Wang H."/>
        </authorList>
    </citation>
    <scope>NUCLEOTIDE SEQUENCE</scope>
    <source>
        <strain evidence="2">DSA</strain>
    </source>
</reference>
<proteinExistence type="predicted"/>
<keyword evidence="3" id="KW-1185">Reference proteome</keyword>
<dbReference type="Gene3D" id="2.40.440.10">
    <property type="entry name" value="L,D-transpeptidase catalytic domain-like"/>
    <property type="match status" value="1"/>
</dbReference>
<comment type="caution">
    <text evidence="2">The sequence shown here is derived from an EMBL/GenBank/DDBJ whole genome shotgun (WGS) entry which is preliminary data.</text>
</comment>
<sequence length="435" mass="49876">MIIHISKFRLRIFMGMFILLLALWFSIGTFVGQYLENSPEGKVVVVFKFHAPMRETSPQDLVIERVLDGTIVPFNYNWLTASTLRVEFAENEYPRGQKYRYKFNTASAMIWPLWVWASGEFQAKVPLRFVGIDNRDSVPSKGPVIIQFNTEVNPGELMAHFKGPKPGRLEPVKYFSPEGYLEDYSRWQYWPESKLNNTQDYTIHIAEGLPSRNGGKLTSNIEAQFTTTPEFLILESNPRPGSSGIWLTRNIFITANQDLKTAEISINDLPGVCRIDGNRVDYLPNRVLSPNTHYKVTARLVSKSNEILNYSYDFITTNLGSSRWLEIKSGSSIKLWVMEGKKTIRTMTITQKSRPAAPTGTLYEQNRSTTSNKNSKQDQWIWLNADILLHSLPEGTADNHSQLGIPKTYSCYYLEQEDLDWLISYMPQGFMVINH</sequence>
<name>A0AAW7ZE30_9FIRM</name>
<reference evidence="2" key="2">
    <citation type="submission" date="2023-03" db="EMBL/GenBank/DDBJ databases">
        <authorList>
            <person name="Zhang Z."/>
        </authorList>
    </citation>
    <scope>NUCLEOTIDE SEQUENCE</scope>
    <source>
        <strain evidence="2">DSA</strain>
    </source>
</reference>
<gene>
    <name evidence="2" type="ORF">P6N53_07455</name>
</gene>
<protein>
    <submittedName>
        <fullName evidence="2">Ig-like domain-containing protein</fullName>
    </submittedName>
</protein>
<keyword evidence="1" id="KW-0812">Transmembrane</keyword>
<dbReference type="InterPro" id="IPR038063">
    <property type="entry name" value="Transpep_catalytic_dom"/>
</dbReference>
<dbReference type="SUPFAM" id="SSF141523">
    <property type="entry name" value="L,D-transpeptidase catalytic domain-like"/>
    <property type="match status" value="1"/>
</dbReference>
<accession>A0AAW7ZE30</accession>
<keyword evidence="1" id="KW-1133">Transmembrane helix</keyword>
<dbReference type="RefSeq" id="WP_304542166.1">
    <property type="nucleotide sequence ID" value="NZ_JARPTC010000010.1"/>
</dbReference>
<evidence type="ECO:0000256" key="1">
    <source>
        <dbReference type="SAM" id="Phobius"/>
    </source>
</evidence>
<dbReference type="AlphaFoldDB" id="A0AAW7ZE30"/>
<dbReference type="Proteomes" id="UP001172911">
    <property type="component" value="Unassembled WGS sequence"/>
</dbReference>
<evidence type="ECO:0000313" key="2">
    <source>
        <dbReference type="EMBL" id="MDO7787050.1"/>
    </source>
</evidence>
<keyword evidence="1" id="KW-0472">Membrane</keyword>
<dbReference type="EMBL" id="JARPTC010000010">
    <property type="protein sequence ID" value="MDO7787050.1"/>
    <property type="molecule type" value="Genomic_DNA"/>
</dbReference>
<feature type="transmembrane region" description="Helical" evidence="1">
    <location>
        <begin position="12"/>
        <end position="35"/>
    </location>
</feature>
<evidence type="ECO:0000313" key="3">
    <source>
        <dbReference type="Proteomes" id="UP001172911"/>
    </source>
</evidence>